<protein>
    <recommendedName>
        <fullName evidence="1">diguanylate cyclase</fullName>
        <ecNumber evidence="1">2.7.7.65</ecNumber>
    </recommendedName>
</protein>
<dbReference type="eggNOG" id="COG3706">
    <property type="taxonomic scope" value="Bacteria"/>
</dbReference>
<keyword evidence="6" id="KW-1185">Reference proteome</keyword>
<dbReference type="KEGG" id="dal:Dalk_2093"/>
<comment type="catalytic activity">
    <reaction evidence="2">
        <text>2 GTP = 3',3'-c-di-GMP + 2 diphosphate</text>
        <dbReference type="Rhea" id="RHEA:24898"/>
        <dbReference type="ChEBI" id="CHEBI:33019"/>
        <dbReference type="ChEBI" id="CHEBI:37565"/>
        <dbReference type="ChEBI" id="CHEBI:58805"/>
        <dbReference type="EC" id="2.7.7.65"/>
    </reaction>
</comment>
<dbReference type="NCBIfam" id="TIGR00254">
    <property type="entry name" value="GGDEF"/>
    <property type="match status" value="1"/>
</dbReference>
<dbReference type="PANTHER" id="PTHR45138:SF9">
    <property type="entry name" value="DIGUANYLATE CYCLASE DGCM-RELATED"/>
    <property type="match status" value="1"/>
</dbReference>
<accession>B8FGA7</accession>
<dbReference type="GO" id="GO:0052621">
    <property type="term" value="F:diguanylate cyclase activity"/>
    <property type="evidence" value="ECO:0007669"/>
    <property type="project" value="UniProtKB-EC"/>
</dbReference>
<sequence>MDLSEKDNVENSWAHCISRVKTGVRVKDGLGEDYLEFKAELVYLNWIRGTIFGLLSIFAFGLIMLFDLHYYQTDKWEVSIGYPILFYSHMSVFMLLSGGIGLAWMKRPEKTERPSHYHHVLITAFLWLGMLNLVAISIADVLISGSTAAYIGMAFSFAAIFIISNRFCLFLYLSNMAVMVYFVNVAADYTGKDFGIQQINIVTFTVLAVALSRVLYYAHVRDFKNRKLIKSQKQRLLELSNKDHLTNVLNRRSFAEISEVETARSRRHAGPLSLIIFDFDNFKCINDQSGHSAGDAVLVHTAELIQQNIRKTDILFRWGGEEFIILSPETALEDAAALADKLRLLIEEYTFPHGVKATASFGAAQYTHGESIEDTIQRADKALYQAKTKGRNCVEQLPA</sequence>
<evidence type="ECO:0000259" key="4">
    <source>
        <dbReference type="PROSITE" id="PS50887"/>
    </source>
</evidence>
<name>B8FGA7_DESAL</name>
<dbReference type="Proteomes" id="UP000000739">
    <property type="component" value="Chromosome"/>
</dbReference>
<evidence type="ECO:0000256" key="1">
    <source>
        <dbReference type="ARBA" id="ARBA00012528"/>
    </source>
</evidence>
<feature type="domain" description="GGDEF" evidence="4">
    <location>
        <begin position="270"/>
        <end position="399"/>
    </location>
</feature>
<keyword evidence="3" id="KW-1133">Transmembrane helix</keyword>
<dbReference type="SUPFAM" id="SSF55073">
    <property type="entry name" value="Nucleotide cyclase"/>
    <property type="match status" value="1"/>
</dbReference>
<dbReference type="CDD" id="cd01949">
    <property type="entry name" value="GGDEF"/>
    <property type="match status" value="1"/>
</dbReference>
<keyword evidence="3" id="KW-0472">Membrane</keyword>
<dbReference type="PANTHER" id="PTHR45138">
    <property type="entry name" value="REGULATORY COMPONENTS OF SENSORY TRANSDUCTION SYSTEM"/>
    <property type="match status" value="1"/>
</dbReference>
<reference evidence="5 6" key="1">
    <citation type="journal article" date="2012" name="Environ. Microbiol.">
        <title>The genome sequence of Desulfatibacillum alkenivorans AK-01: a blueprint for anaerobic alkane oxidation.</title>
        <authorList>
            <person name="Callaghan A.V."/>
            <person name="Morris B.E."/>
            <person name="Pereira I.A."/>
            <person name="McInerney M.J."/>
            <person name="Austin R.N."/>
            <person name="Groves J.T."/>
            <person name="Kukor J.J."/>
            <person name="Suflita J.M."/>
            <person name="Young L.Y."/>
            <person name="Zylstra G.J."/>
            <person name="Wawrik B."/>
        </authorList>
    </citation>
    <scope>NUCLEOTIDE SEQUENCE [LARGE SCALE GENOMIC DNA]</scope>
    <source>
        <strain evidence="5 6">AK-01</strain>
    </source>
</reference>
<dbReference type="RefSeq" id="WP_015946864.1">
    <property type="nucleotide sequence ID" value="NC_011768.1"/>
</dbReference>
<dbReference type="InterPro" id="IPR000160">
    <property type="entry name" value="GGDEF_dom"/>
</dbReference>
<feature type="transmembrane region" description="Helical" evidence="3">
    <location>
        <begin position="86"/>
        <end position="105"/>
    </location>
</feature>
<dbReference type="InterPro" id="IPR029787">
    <property type="entry name" value="Nucleotide_cyclase"/>
</dbReference>
<dbReference type="Gene3D" id="3.30.70.270">
    <property type="match status" value="1"/>
</dbReference>
<dbReference type="EC" id="2.7.7.65" evidence="1"/>
<dbReference type="EMBL" id="CP001322">
    <property type="protein sequence ID" value="ACL03787.1"/>
    <property type="molecule type" value="Genomic_DNA"/>
</dbReference>
<feature type="transmembrane region" description="Helical" evidence="3">
    <location>
        <begin position="142"/>
        <end position="162"/>
    </location>
</feature>
<dbReference type="PROSITE" id="PS50887">
    <property type="entry name" value="GGDEF"/>
    <property type="match status" value="1"/>
</dbReference>
<feature type="transmembrane region" description="Helical" evidence="3">
    <location>
        <begin position="46"/>
        <end position="66"/>
    </location>
</feature>
<dbReference type="HOGENOM" id="CLU_000445_11_1_7"/>
<dbReference type="AlphaFoldDB" id="B8FGA7"/>
<dbReference type="InterPro" id="IPR043128">
    <property type="entry name" value="Rev_trsase/Diguanyl_cyclase"/>
</dbReference>
<organism evidence="5 6">
    <name type="scientific">Desulfatibacillum aliphaticivorans</name>
    <dbReference type="NCBI Taxonomy" id="218208"/>
    <lineage>
        <taxon>Bacteria</taxon>
        <taxon>Pseudomonadati</taxon>
        <taxon>Thermodesulfobacteriota</taxon>
        <taxon>Desulfobacteria</taxon>
        <taxon>Desulfobacterales</taxon>
        <taxon>Desulfatibacillaceae</taxon>
        <taxon>Desulfatibacillum</taxon>
    </lineage>
</organism>
<evidence type="ECO:0000256" key="2">
    <source>
        <dbReference type="ARBA" id="ARBA00034247"/>
    </source>
</evidence>
<dbReference type="FunFam" id="3.30.70.270:FF:000001">
    <property type="entry name" value="Diguanylate cyclase domain protein"/>
    <property type="match status" value="1"/>
</dbReference>
<keyword evidence="3" id="KW-0812">Transmembrane</keyword>
<gene>
    <name evidence="5" type="ordered locus">Dalk_2093</name>
</gene>
<evidence type="ECO:0000313" key="5">
    <source>
        <dbReference type="EMBL" id="ACL03787.1"/>
    </source>
</evidence>
<feature type="transmembrane region" description="Helical" evidence="3">
    <location>
        <begin position="169"/>
        <end position="187"/>
    </location>
</feature>
<proteinExistence type="predicted"/>
<feature type="transmembrane region" description="Helical" evidence="3">
    <location>
        <begin position="199"/>
        <end position="218"/>
    </location>
</feature>
<dbReference type="Pfam" id="PF00990">
    <property type="entry name" value="GGDEF"/>
    <property type="match status" value="1"/>
</dbReference>
<dbReference type="SMART" id="SM00267">
    <property type="entry name" value="GGDEF"/>
    <property type="match status" value="1"/>
</dbReference>
<evidence type="ECO:0000256" key="3">
    <source>
        <dbReference type="SAM" id="Phobius"/>
    </source>
</evidence>
<dbReference type="InterPro" id="IPR050469">
    <property type="entry name" value="Diguanylate_Cyclase"/>
</dbReference>
<evidence type="ECO:0000313" key="6">
    <source>
        <dbReference type="Proteomes" id="UP000000739"/>
    </source>
</evidence>
<feature type="transmembrane region" description="Helical" evidence="3">
    <location>
        <begin position="117"/>
        <end position="136"/>
    </location>
</feature>